<evidence type="ECO:0000313" key="2">
    <source>
        <dbReference type="Proteomes" id="UP001565368"/>
    </source>
</evidence>
<dbReference type="EMBL" id="JBBXJM010000003">
    <property type="protein sequence ID" value="KAL1410601.1"/>
    <property type="molecule type" value="Genomic_DNA"/>
</dbReference>
<keyword evidence="2" id="KW-1185">Reference proteome</keyword>
<dbReference type="Proteomes" id="UP001565368">
    <property type="component" value="Unassembled WGS sequence"/>
</dbReference>
<organism evidence="1 2">
    <name type="scientific">Vanrija albida</name>
    <dbReference type="NCBI Taxonomy" id="181172"/>
    <lineage>
        <taxon>Eukaryota</taxon>
        <taxon>Fungi</taxon>
        <taxon>Dikarya</taxon>
        <taxon>Basidiomycota</taxon>
        <taxon>Agaricomycotina</taxon>
        <taxon>Tremellomycetes</taxon>
        <taxon>Trichosporonales</taxon>
        <taxon>Trichosporonaceae</taxon>
        <taxon>Vanrija</taxon>
    </lineage>
</organism>
<dbReference type="GeneID" id="95985661"/>
<gene>
    <name evidence="1" type="ORF">Q8F55_004618</name>
</gene>
<dbReference type="PANTHER" id="PTHR37535:SF4">
    <property type="entry name" value="FLUG DOMAIN-CONTAINING PROTEIN"/>
    <property type="match status" value="1"/>
</dbReference>
<sequence>MTLVLATNVTDEAGLTTKARPKGAAAVHDFKRIVETIYDPTFKWRLALERVQFVALFLLEAYGVGQPGELAIPAQYESLKDSLSTRTNPGSLECCIRLLKRKRDDEGTFKKVFLYEEETTGYDPVVALLAVAFEDDAFENVSSYAQLKKVSPPCRHVPELDNGPLQCA</sequence>
<evidence type="ECO:0000313" key="1">
    <source>
        <dbReference type="EMBL" id="KAL1410601.1"/>
    </source>
</evidence>
<comment type="caution">
    <text evidence="1">The sequence shown here is derived from an EMBL/GenBank/DDBJ whole genome shotgun (WGS) entry which is preliminary data.</text>
</comment>
<protein>
    <submittedName>
        <fullName evidence="1">Uncharacterized protein</fullName>
    </submittedName>
</protein>
<dbReference type="RefSeq" id="XP_069210545.1">
    <property type="nucleotide sequence ID" value="XM_069353127.1"/>
</dbReference>
<proteinExistence type="predicted"/>
<name>A0ABR3Q7H4_9TREE</name>
<dbReference type="PANTHER" id="PTHR37535">
    <property type="entry name" value="FLUG DOMAIN PROTEIN"/>
    <property type="match status" value="1"/>
</dbReference>
<reference evidence="1 2" key="1">
    <citation type="submission" date="2023-08" db="EMBL/GenBank/DDBJ databases">
        <title>Annotated Genome Sequence of Vanrija albida AlHP1.</title>
        <authorList>
            <person name="Herzog R."/>
        </authorList>
    </citation>
    <scope>NUCLEOTIDE SEQUENCE [LARGE SCALE GENOMIC DNA]</scope>
    <source>
        <strain evidence="1 2">AlHP1</strain>
    </source>
</reference>
<accession>A0ABR3Q7H4</accession>